<evidence type="ECO:0000313" key="3">
    <source>
        <dbReference type="Proteomes" id="UP001595900"/>
    </source>
</evidence>
<reference evidence="3" key="1">
    <citation type="journal article" date="2019" name="Int. J. Syst. Evol. Microbiol.">
        <title>The Global Catalogue of Microorganisms (GCM) 10K type strain sequencing project: providing services to taxonomists for standard genome sequencing and annotation.</title>
        <authorList>
            <consortium name="The Broad Institute Genomics Platform"/>
            <consortium name="The Broad Institute Genome Sequencing Center for Infectious Disease"/>
            <person name="Wu L."/>
            <person name="Ma J."/>
        </authorList>
    </citation>
    <scope>NUCLEOTIDE SEQUENCE [LARGE SCALE GENOMIC DNA]</scope>
    <source>
        <strain evidence="3">CGMCC 1.10363</strain>
    </source>
</reference>
<dbReference type="Gene3D" id="3.40.630.30">
    <property type="match status" value="1"/>
</dbReference>
<dbReference type="PANTHER" id="PTHR43792:SF1">
    <property type="entry name" value="N-ACETYLTRANSFERASE DOMAIN-CONTAINING PROTEIN"/>
    <property type="match status" value="1"/>
</dbReference>
<dbReference type="InterPro" id="IPR016181">
    <property type="entry name" value="Acyl_CoA_acyltransferase"/>
</dbReference>
<accession>A0ABV8Q9C3</accession>
<dbReference type="InterPro" id="IPR051531">
    <property type="entry name" value="N-acetyltransferase"/>
</dbReference>
<gene>
    <name evidence="2" type="ORF">ACFOYW_13635</name>
</gene>
<dbReference type="InterPro" id="IPR000182">
    <property type="entry name" value="GNAT_dom"/>
</dbReference>
<dbReference type="PROSITE" id="PS51186">
    <property type="entry name" value="GNAT"/>
    <property type="match status" value="1"/>
</dbReference>
<keyword evidence="2" id="KW-0012">Acyltransferase</keyword>
<name>A0ABV8Q9C3_9MICO</name>
<proteinExistence type="predicted"/>
<dbReference type="EC" id="2.3.-.-" evidence="2"/>
<dbReference type="RefSeq" id="WP_390229912.1">
    <property type="nucleotide sequence ID" value="NZ_JBHSCN010000006.1"/>
</dbReference>
<dbReference type="Proteomes" id="UP001595900">
    <property type="component" value="Unassembled WGS sequence"/>
</dbReference>
<dbReference type="SUPFAM" id="SSF55729">
    <property type="entry name" value="Acyl-CoA N-acyltransferases (Nat)"/>
    <property type="match status" value="1"/>
</dbReference>
<protein>
    <submittedName>
        <fullName evidence="2">GNAT family N-acetyltransferase</fullName>
        <ecNumber evidence="2">2.3.-.-</ecNumber>
    </submittedName>
</protein>
<feature type="domain" description="N-acetyltransferase" evidence="1">
    <location>
        <begin position="18"/>
        <end position="177"/>
    </location>
</feature>
<evidence type="ECO:0000259" key="1">
    <source>
        <dbReference type="PROSITE" id="PS51186"/>
    </source>
</evidence>
<dbReference type="EMBL" id="JBHSCN010000006">
    <property type="protein sequence ID" value="MFC4244414.1"/>
    <property type="molecule type" value="Genomic_DNA"/>
</dbReference>
<keyword evidence="2" id="KW-0808">Transferase</keyword>
<comment type="caution">
    <text evidence="2">The sequence shown here is derived from an EMBL/GenBank/DDBJ whole genome shotgun (WGS) entry which is preliminary data.</text>
</comment>
<sequence length="178" mass="19910">MAHDDAQRPHARLATGRLLLRDWQLADAPLLHELWKQRDPRVPAHRRLGNDGRPSVADQEDWIRRYDGEPAPGLLAVVAKESATTIGYCGLVPNSLGRPEPELAFEFLQAFWNQGFATEAARAVIAFAAAIGHHHLASTVRDWNRASLRVLDKVGFTETDRVESDPVHGNSLLLEWRS</sequence>
<evidence type="ECO:0000313" key="2">
    <source>
        <dbReference type="EMBL" id="MFC4244414.1"/>
    </source>
</evidence>
<keyword evidence="3" id="KW-1185">Reference proteome</keyword>
<organism evidence="2 3">
    <name type="scientific">Gryllotalpicola reticulitermitis</name>
    <dbReference type="NCBI Taxonomy" id="1184153"/>
    <lineage>
        <taxon>Bacteria</taxon>
        <taxon>Bacillati</taxon>
        <taxon>Actinomycetota</taxon>
        <taxon>Actinomycetes</taxon>
        <taxon>Micrococcales</taxon>
        <taxon>Microbacteriaceae</taxon>
        <taxon>Gryllotalpicola</taxon>
    </lineage>
</organism>
<dbReference type="GO" id="GO:0016746">
    <property type="term" value="F:acyltransferase activity"/>
    <property type="evidence" value="ECO:0007669"/>
    <property type="project" value="UniProtKB-KW"/>
</dbReference>
<dbReference type="PANTHER" id="PTHR43792">
    <property type="entry name" value="GNAT FAMILY, PUTATIVE (AFU_ORTHOLOGUE AFUA_3G00765)-RELATED-RELATED"/>
    <property type="match status" value="1"/>
</dbReference>
<dbReference type="Pfam" id="PF13302">
    <property type="entry name" value="Acetyltransf_3"/>
    <property type="match status" value="1"/>
</dbReference>